<name>A0A8E2B3K0_9APHY</name>
<feature type="compositionally biased region" description="Gly residues" evidence="3">
    <location>
        <begin position="432"/>
        <end position="448"/>
    </location>
</feature>
<evidence type="ECO:0008006" key="7">
    <source>
        <dbReference type="Google" id="ProtNLM"/>
    </source>
</evidence>
<proteinExistence type="predicted"/>
<feature type="compositionally biased region" description="Acidic residues" evidence="3">
    <location>
        <begin position="698"/>
        <end position="708"/>
    </location>
</feature>
<keyword evidence="2" id="KW-0677">Repeat</keyword>
<feature type="compositionally biased region" description="Polar residues" evidence="3">
    <location>
        <begin position="847"/>
        <end position="857"/>
    </location>
</feature>
<organism evidence="5 6">
    <name type="scientific">Obba rivulosa</name>
    <dbReference type="NCBI Taxonomy" id="1052685"/>
    <lineage>
        <taxon>Eukaryota</taxon>
        <taxon>Fungi</taxon>
        <taxon>Dikarya</taxon>
        <taxon>Basidiomycota</taxon>
        <taxon>Agaricomycotina</taxon>
        <taxon>Agaricomycetes</taxon>
        <taxon>Polyporales</taxon>
        <taxon>Gelatoporiaceae</taxon>
        <taxon>Obba</taxon>
    </lineage>
</organism>
<dbReference type="SUPFAM" id="SSF117281">
    <property type="entry name" value="Kelch motif"/>
    <property type="match status" value="1"/>
</dbReference>
<dbReference type="InterPro" id="IPR015915">
    <property type="entry name" value="Kelch-typ_b-propeller"/>
</dbReference>
<dbReference type="EMBL" id="KV722360">
    <property type="protein sequence ID" value="OCH93032.1"/>
    <property type="molecule type" value="Genomic_DNA"/>
</dbReference>
<feature type="region of interest" description="Disordered" evidence="3">
    <location>
        <begin position="696"/>
        <end position="735"/>
    </location>
</feature>
<accession>A0A8E2B3K0</accession>
<feature type="compositionally biased region" description="Polar residues" evidence="3">
    <location>
        <begin position="877"/>
        <end position="887"/>
    </location>
</feature>
<dbReference type="OrthoDB" id="432528at2759"/>
<dbReference type="PANTHER" id="PTHR46093:SF18">
    <property type="entry name" value="FIBRONECTIN TYPE-III DOMAIN-CONTAINING PROTEIN"/>
    <property type="match status" value="1"/>
</dbReference>
<evidence type="ECO:0000256" key="1">
    <source>
        <dbReference type="ARBA" id="ARBA00022441"/>
    </source>
</evidence>
<evidence type="ECO:0000256" key="2">
    <source>
        <dbReference type="ARBA" id="ARBA00022737"/>
    </source>
</evidence>
<feature type="compositionally biased region" description="Polar residues" evidence="3">
    <location>
        <begin position="752"/>
        <end position="766"/>
    </location>
</feature>
<feature type="compositionally biased region" description="Low complexity" evidence="3">
    <location>
        <begin position="373"/>
        <end position="397"/>
    </location>
</feature>
<keyword evidence="1" id="KW-0880">Kelch repeat</keyword>
<keyword evidence="6" id="KW-1185">Reference proteome</keyword>
<evidence type="ECO:0000256" key="4">
    <source>
        <dbReference type="SAM" id="SignalP"/>
    </source>
</evidence>
<feature type="region of interest" description="Disordered" evidence="3">
    <location>
        <begin position="365"/>
        <end position="456"/>
    </location>
</feature>
<evidence type="ECO:0000313" key="5">
    <source>
        <dbReference type="EMBL" id="OCH93032.1"/>
    </source>
</evidence>
<gene>
    <name evidence="5" type="ORF">OBBRIDRAFT_378631</name>
</gene>
<feature type="compositionally biased region" description="Low complexity" evidence="3">
    <location>
        <begin position="768"/>
        <end position="790"/>
    </location>
</feature>
<dbReference type="PANTHER" id="PTHR46093">
    <property type="entry name" value="ACYL-COA-BINDING DOMAIN-CONTAINING PROTEIN 5"/>
    <property type="match status" value="1"/>
</dbReference>
<evidence type="ECO:0000313" key="6">
    <source>
        <dbReference type="Proteomes" id="UP000250043"/>
    </source>
</evidence>
<keyword evidence="4" id="KW-0732">Signal</keyword>
<feature type="region of interest" description="Disordered" evidence="3">
    <location>
        <begin position="654"/>
        <end position="680"/>
    </location>
</feature>
<reference evidence="5 6" key="1">
    <citation type="submission" date="2016-07" db="EMBL/GenBank/DDBJ databases">
        <title>Draft genome of the white-rot fungus Obba rivulosa 3A-2.</title>
        <authorList>
            <consortium name="DOE Joint Genome Institute"/>
            <person name="Miettinen O."/>
            <person name="Riley R."/>
            <person name="Acob R."/>
            <person name="Barry K."/>
            <person name="Cullen D."/>
            <person name="De Vries R."/>
            <person name="Hainaut M."/>
            <person name="Hatakka A."/>
            <person name="Henrissat B."/>
            <person name="Hilden K."/>
            <person name="Kuo R."/>
            <person name="Labutti K."/>
            <person name="Lipzen A."/>
            <person name="Makela M.R."/>
            <person name="Sandor L."/>
            <person name="Spatafora J.W."/>
            <person name="Grigoriev I.V."/>
            <person name="Hibbett D.S."/>
        </authorList>
    </citation>
    <scope>NUCLEOTIDE SEQUENCE [LARGE SCALE GENOMIC DNA]</scope>
    <source>
        <strain evidence="5 6">3A-2</strain>
    </source>
</reference>
<feature type="region of interest" description="Disordered" evidence="3">
    <location>
        <begin position="1032"/>
        <end position="1051"/>
    </location>
</feature>
<dbReference type="Proteomes" id="UP000250043">
    <property type="component" value="Unassembled WGS sequence"/>
</dbReference>
<evidence type="ECO:0000256" key="3">
    <source>
        <dbReference type="SAM" id="MobiDB-lite"/>
    </source>
</evidence>
<feature type="signal peptide" evidence="4">
    <location>
        <begin position="1"/>
        <end position="22"/>
    </location>
</feature>
<protein>
    <recommendedName>
        <fullName evidence="7">Galactose oxidase</fullName>
    </recommendedName>
</protein>
<feature type="region of interest" description="Disordered" evidence="3">
    <location>
        <begin position="752"/>
        <end position="1027"/>
    </location>
</feature>
<feature type="compositionally biased region" description="Low complexity" evidence="3">
    <location>
        <begin position="907"/>
        <end position="922"/>
    </location>
</feature>
<dbReference type="CDD" id="cd12087">
    <property type="entry name" value="TM_EGFR-like"/>
    <property type="match status" value="1"/>
</dbReference>
<dbReference type="Gene3D" id="2.120.10.80">
    <property type="entry name" value="Kelch-type beta propeller"/>
    <property type="match status" value="1"/>
</dbReference>
<dbReference type="Pfam" id="PF24681">
    <property type="entry name" value="Kelch_KLHDC2_KLHL20_DRC7"/>
    <property type="match status" value="1"/>
</dbReference>
<feature type="chain" id="PRO_5034819356" description="Galactose oxidase" evidence="4">
    <location>
        <begin position="23"/>
        <end position="1051"/>
    </location>
</feature>
<sequence>MSQSAVLRVLTVLYLIHDSATAQYTAIPRWGQAAALVGDTLYVQGGRTEEFNSWAYTSAPVSNDLISLSLSSSFNTSLPPWNYLSGCSNCSPQQGPAVSWHTLSAFNTSTLLLFGGDLGPNSSIPVPEEADSAALLNVGDSAEPQWTLEGQGWGSEPLRRMFHSASSSGGKIWLVGGEKTDGSNTALSDHYVFDPTAPSFTQLPSTNGPPDIYGHQSAVLSNGWLLVFGGFSQSENSLIPLTTIWAMDTTSSSLGWATLSVSNASVPSPRRGFAAALMDDDKVVIHGGADAALQTSYDDGWVLDTTQSPMVWSSVSALSQLGSRRDHLAVAKGSQVIFGFGYETNGPAPADLLVFDFSTNSLVSSFTPPSSVSGTPSNTVPGPSPTGSSGASTPSSGSGSGSGSGQNPSGTGYHPGSGTQTTAGGTFPSSSSGGGNGNGSNGTGGGPGSTVPSSGISGHHDDVTIIALGTVFGVLGVLVGATAAAWYVRRHHGSRDSFHVLGDTDDEDSGHLGASIPVAGTKEKHFAPTLLTVRTRLSGLVPGRAVPQQQQRRDMLADEDTRHFGLPTWYTVRREASSGQSSWSSARTVKRPSFGDVMHESLASLKSIGGAMFGYAASTRVPMSREGSAGSRSAGWWEKEPSYEPFADDMGLVRSQSASHTASRPRGGRQPSYATVRSGPYVDPFDDYVIESFRMPGEDSEEDSESDDGGLAVMGLPSLRDPPPRPYSFLEGSAGREDVNQLSTISELPSVPTLSTLIPSSDSSHATPPLSSRSSQEISRSPRLRPSSILDANSPPGEPMRRSNSWWTRFAKTPLLDRRSSESGRVQRPLEFRDPNPPPRLVPIEESAQSQSQSPDTPESRRRDRQMYTSGHHRRSTTSLQTAQTADSEMIEKMGRTFDIVQKDTISSHASGPSTSSAGGDSPEAELPQQPEGQPYIFTPSGGPKGHDDGGGRDFLVQSPTQMTAADGSDLASPLAYQPMTPPRRPQSGGRVAARVQDFERRVSQQEEPPSLPPPPRAQRSRATSVYGLAPKSPLFVANPDHKHLSSSSSS</sequence>
<dbReference type="AlphaFoldDB" id="A0A8E2B3K0"/>